<evidence type="ECO:0000313" key="2">
    <source>
        <dbReference type="Proteomes" id="UP000265520"/>
    </source>
</evidence>
<feature type="non-terminal residue" evidence="1">
    <location>
        <position position="1"/>
    </location>
</feature>
<comment type="caution">
    <text evidence="1">The sequence shown here is derived from an EMBL/GenBank/DDBJ whole genome shotgun (WGS) entry which is preliminary data.</text>
</comment>
<proteinExistence type="predicted"/>
<reference evidence="1 2" key="1">
    <citation type="journal article" date="2018" name="Front. Plant Sci.">
        <title>Red Clover (Trifolium pratense) and Zigzag Clover (T. medium) - A Picture of Genomic Similarities and Differences.</title>
        <authorList>
            <person name="Dluhosova J."/>
            <person name="Istvanek J."/>
            <person name="Nedelnik J."/>
            <person name="Repkova J."/>
        </authorList>
    </citation>
    <scope>NUCLEOTIDE SEQUENCE [LARGE SCALE GENOMIC DNA]</scope>
    <source>
        <strain evidence="2">cv. 10/8</strain>
        <tissue evidence="1">Leaf</tissue>
    </source>
</reference>
<evidence type="ECO:0000313" key="1">
    <source>
        <dbReference type="EMBL" id="MCI70724.1"/>
    </source>
</evidence>
<dbReference type="Proteomes" id="UP000265520">
    <property type="component" value="Unassembled WGS sequence"/>
</dbReference>
<keyword evidence="2" id="KW-1185">Reference proteome</keyword>
<dbReference type="EMBL" id="LXQA010781687">
    <property type="protein sequence ID" value="MCI70724.1"/>
    <property type="molecule type" value="Genomic_DNA"/>
</dbReference>
<organism evidence="1 2">
    <name type="scientific">Trifolium medium</name>
    <dbReference type="NCBI Taxonomy" id="97028"/>
    <lineage>
        <taxon>Eukaryota</taxon>
        <taxon>Viridiplantae</taxon>
        <taxon>Streptophyta</taxon>
        <taxon>Embryophyta</taxon>
        <taxon>Tracheophyta</taxon>
        <taxon>Spermatophyta</taxon>
        <taxon>Magnoliopsida</taxon>
        <taxon>eudicotyledons</taxon>
        <taxon>Gunneridae</taxon>
        <taxon>Pentapetalae</taxon>
        <taxon>rosids</taxon>
        <taxon>fabids</taxon>
        <taxon>Fabales</taxon>
        <taxon>Fabaceae</taxon>
        <taxon>Papilionoideae</taxon>
        <taxon>50 kb inversion clade</taxon>
        <taxon>NPAAA clade</taxon>
        <taxon>Hologalegina</taxon>
        <taxon>IRL clade</taxon>
        <taxon>Trifolieae</taxon>
        <taxon>Trifolium</taxon>
    </lineage>
</organism>
<name>A0A392UDE1_9FABA</name>
<protein>
    <submittedName>
        <fullName evidence="1">Uncharacterized protein</fullName>
    </submittedName>
</protein>
<sequence length="71" mass="7661">RPRVQERTGINQVQAVPNNTTEGSNDLVQKLAPRIYRFLDGAMSPLHGALHCFETPAKNKSGTRGDSAKGG</sequence>
<accession>A0A392UDE1</accession>
<dbReference type="AlphaFoldDB" id="A0A392UDE1"/>